<comment type="caution">
    <text evidence="2">The sequence shown here is derived from an EMBL/GenBank/DDBJ whole genome shotgun (WGS) entry which is preliminary data.</text>
</comment>
<name>A0ABV7N597_9STAP</name>
<evidence type="ECO:0000259" key="1">
    <source>
        <dbReference type="Pfam" id="PF03551"/>
    </source>
</evidence>
<protein>
    <submittedName>
        <fullName evidence="2">PadR family transcriptional regulator</fullName>
    </submittedName>
</protein>
<feature type="domain" description="Transcription regulator PadR N-terminal" evidence="1">
    <location>
        <begin position="14"/>
        <end position="83"/>
    </location>
</feature>
<evidence type="ECO:0000313" key="2">
    <source>
        <dbReference type="EMBL" id="MFC3388751.1"/>
    </source>
</evidence>
<dbReference type="EMBL" id="JBHRVQ010000001">
    <property type="protein sequence ID" value="MFC3388751.1"/>
    <property type="molecule type" value="Genomic_DNA"/>
</dbReference>
<dbReference type="Pfam" id="PF03551">
    <property type="entry name" value="PadR"/>
    <property type="match status" value="1"/>
</dbReference>
<dbReference type="Proteomes" id="UP001595637">
    <property type="component" value="Unassembled WGS sequence"/>
</dbReference>
<dbReference type="PANTHER" id="PTHR33169:SF24">
    <property type="entry name" value="TRANSCRIPTIONAL REGULATOR, PADR FAMILY"/>
    <property type="match status" value="1"/>
</dbReference>
<dbReference type="RefSeq" id="WP_380654695.1">
    <property type="nucleotide sequence ID" value="NZ_JBHRVQ010000001.1"/>
</dbReference>
<proteinExistence type="predicted"/>
<dbReference type="Gene3D" id="1.10.10.10">
    <property type="entry name" value="Winged helix-like DNA-binding domain superfamily/Winged helix DNA-binding domain"/>
    <property type="match status" value="1"/>
</dbReference>
<sequence>MNTQLKKGSLEMCVLRFIHKEDQYGYQLAQNVSAYFSIAEGTLYPLLRRLVKIGYLNTYFQESNEGPARKYYTLTESGIERMHALVEEWQIYSAAVNNILADTK</sequence>
<accession>A0ABV7N597</accession>
<organism evidence="2 3">
    <name type="scientific">Salinicoccus sesuvii</name>
    <dbReference type="NCBI Taxonomy" id="868281"/>
    <lineage>
        <taxon>Bacteria</taxon>
        <taxon>Bacillati</taxon>
        <taxon>Bacillota</taxon>
        <taxon>Bacilli</taxon>
        <taxon>Bacillales</taxon>
        <taxon>Staphylococcaceae</taxon>
        <taxon>Salinicoccus</taxon>
    </lineage>
</organism>
<dbReference type="PANTHER" id="PTHR33169">
    <property type="entry name" value="PADR-FAMILY TRANSCRIPTIONAL REGULATOR"/>
    <property type="match status" value="1"/>
</dbReference>
<gene>
    <name evidence="2" type="ORF">ACFOEO_09235</name>
</gene>
<dbReference type="InterPro" id="IPR052509">
    <property type="entry name" value="Metal_resp_DNA-bind_regulator"/>
</dbReference>
<keyword evidence="3" id="KW-1185">Reference proteome</keyword>
<dbReference type="InterPro" id="IPR036390">
    <property type="entry name" value="WH_DNA-bd_sf"/>
</dbReference>
<dbReference type="SUPFAM" id="SSF46785">
    <property type="entry name" value="Winged helix' DNA-binding domain"/>
    <property type="match status" value="1"/>
</dbReference>
<reference evidence="3" key="1">
    <citation type="journal article" date="2019" name="Int. J. Syst. Evol. Microbiol.">
        <title>The Global Catalogue of Microorganisms (GCM) 10K type strain sequencing project: providing services to taxonomists for standard genome sequencing and annotation.</title>
        <authorList>
            <consortium name="The Broad Institute Genomics Platform"/>
            <consortium name="The Broad Institute Genome Sequencing Center for Infectious Disease"/>
            <person name="Wu L."/>
            <person name="Ma J."/>
        </authorList>
    </citation>
    <scope>NUCLEOTIDE SEQUENCE [LARGE SCALE GENOMIC DNA]</scope>
    <source>
        <strain evidence="3">CCM 7756</strain>
    </source>
</reference>
<dbReference type="InterPro" id="IPR036388">
    <property type="entry name" value="WH-like_DNA-bd_sf"/>
</dbReference>
<dbReference type="InterPro" id="IPR005149">
    <property type="entry name" value="Tscrpt_reg_PadR_N"/>
</dbReference>
<evidence type="ECO:0000313" key="3">
    <source>
        <dbReference type="Proteomes" id="UP001595637"/>
    </source>
</evidence>